<name>A0A521CGL2_SACCC</name>
<dbReference type="GO" id="GO:0003700">
    <property type="term" value="F:DNA-binding transcription factor activity"/>
    <property type="evidence" value="ECO:0007669"/>
    <property type="project" value="TreeGrafter"/>
</dbReference>
<dbReference type="Proteomes" id="UP000319040">
    <property type="component" value="Unassembled WGS sequence"/>
</dbReference>
<dbReference type="Gene3D" id="1.10.10.10">
    <property type="entry name" value="Winged helix-like DNA-binding domain superfamily/Winged helix DNA-binding domain"/>
    <property type="match status" value="1"/>
</dbReference>
<protein>
    <submittedName>
        <fullName evidence="1">Transcriptional regulator, BadM/Rrf2 family</fullName>
    </submittedName>
</protein>
<dbReference type="PANTHER" id="PTHR33221:SF15">
    <property type="entry name" value="HTH-TYPE TRANSCRIPTIONAL REGULATOR YWGB-RELATED"/>
    <property type="match status" value="1"/>
</dbReference>
<dbReference type="InterPro" id="IPR036390">
    <property type="entry name" value="WH_DNA-bd_sf"/>
</dbReference>
<reference evidence="1 2" key="1">
    <citation type="submission" date="2017-05" db="EMBL/GenBank/DDBJ databases">
        <authorList>
            <person name="Varghese N."/>
            <person name="Submissions S."/>
        </authorList>
    </citation>
    <scope>NUCLEOTIDE SEQUENCE [LARGE SCALE GENOMIC DNA]</scope>
    <source>
        <strain evidence="1 2">DSM 27040</strain>
    </source>
</reference>
<dbReference type="NCBIfam" id="TIGR00738">
    <property type="entry name" value="rrf2_super"/>
    <property type="match status" value="1"/>
</dbReference>
<dbReference type="PROSITE" id="PS51197">
    <property type="entry name" value="HTH_RRF2_2"/>
    <property type="match status" value="1"/>
</dbReference>
<dbReference type="SUPFAM" id="SSF46785">
    <property type="entry name" value="Winged helix' DNA-binding domain"/>
    <property type="match status" value="1"/>
</dbReference>
<dbReference type="InterPro" id="IPR036388">
    <property type="entry name" value="WH-like_DNA-bd_sf"/>
</dbReference>
<accession>A0A521CGL2</accession>
<dbReference type="RefSeq" id="WP_142532841.1">
    <property type="nucleotide sequence ID" value="NZ_FXTB01000003.1"/>
</dbReference>
<dbReference type="PANTHER" id="PTHR33221">
    <property type="entry name" value="WINGED HELIX-TURN-HELIX TRANSCRIPTIONAL REGULATOR, RRF2 FAMILY"/>
    <property type="match status" value="1"/>
</dbReference>
<dbReference type="GO" id="GO:0005829">
    <property type="term" value="C:cytosol"/>
    <property type="evidence" value="ECO:0007669"/>
    <property type="project" value="TreeGrafter"/>
</dbReference>
<sequence length="147" mass="16656">MLSNTCKYAVRSVIYLALNQEDGKKIGIKQISKDLDIPTPFLGKILQTLAKQKMLLSNKGPHGGFALAKDAHEITLLDIVKIIDGTDTFDNCLIGMKSCKTAHENKRPCPVHDQFKDVRKQMYQLFKEETIGNIADRVENKEDYYLL</sequence>
<dbReference type="OrthoDB" id="9808360at2"/>
<evidence type="ECO:0000313" key="2">
    <source>
        <dbReference type="Proteomes" id="UP000319040"/>
    </source>
</evidence>
<dbReference type="EMBL" id="FXTB01000003">
    <property type="protein sequence ID" value="SMO58586.1"/>
    <property type="molecule type" value="Genomic_DNA"/>
</dbReference>
<proteinExistence type="predicted"/>
<dbReference type="InterPro" id="IPR000944">
    <property type="entry name" value="Tscrpt_reg_Rrf2"/>
</dbReference>
<dbReference type="AlphaFoldDB" id="A0A521CGL2"/>
<gene>
    <name evidence="1" type="ORF">SAMN06265379_103122</name>
</gene>
<evidence type="ECO:0000313" key="1">
    <source>
        <dbReference type="EMBL" id="SMO58586.1"/>
    </source>
</evidence>
<dbReference type="Pfam" id="PF02082">
    <property type="entry name" value="Rrf2"/>
    <property type="match status" value="1"/>
</dbReference>
<organism evidence="1 2">
    <name type="scientific">Saccharicrinis carchari</name>
    <dbReference type="NCBI Taxonomy" id="1168039"/>
    <lineage>
        <taxon>Bacteria</taxon>
        <taxon>Pseudomonadati</taxon>
        <taxon>Bacteroidota</taxon>
        <taxon>Bacteroidia</taxon>
        <taxon>Marinilabiliales</taxon>
        <taxon>Marinilabiliaceae</taxon>
        <taxon>Saccharicrinis</taxon>
    </lineage>
</organism>
<keyword evidence="2" id="KW-1185">Reference proteome</keyword>